<dbReference type="Pfam" id="PF07729">
    <property type="entry name" value="FCD"/>
    <property type="match status" value="1"/>
</dbReference>
<gene>
    <name evidence="5" type="ORF">C2869_01975</name>
</gene>
<evidence type="ECO:0000256" key="2">
    <source>
        <dbReference type="ARBA" id="ARBA00023125"/>
    </source>
</evidence>
<dbReference type="SMART" id="SM00345">
    <property type="entry name" value="HTH_GNTR"/>
    <property type="match status" value="1"/>
</dbReference>
<keyword evidence="6" id="KW-1185">Reference proteome</keyword>
<dbReference type="PANTHER" id="PTHR43537:SF24">
    <property type="entry name" value="GLUCONATE OPERON TRANSCRIPTIONAL REPRESSOR"/>
    <property type="match status" value="1"/>
</dbReference>
<evidence type="ECO:0000256" key="1">
    <source>
        <dbReference type="ARBA" id="ARBA00023015"/>
    </source>
</evidence>
<keyword evidence="1" id="KW-0805">Transcription regulation</keyword>
<dbReference type="GO" id="GO:0003677">
    <property type="term" value="F:DNA binding"/>
    <property type="evidence" value="ECO:0007669"/>
    <property type="project" value="UniProtKB-KW"/>
</dbReference>
<dbReference type="SUPFAM" id="SSF46785">
    <property type="entry name" value="Winged helix' DNA-binding domain"/>
    <property type="match status" value="1"/>
</dbReference>
<dbReference type="Proteomes" id="UP000244441">
    <property type="component" value="Chromosome"/>
</dbReference>
<dbReference type="KEGG" id="cate:C2869_01975"/>
<feature type="domain" description="HTH gntR-type" evidence="4">
    <location>
        <begin position="9"/>
        <end position="76"/>
    </location>
</feature>
<dbReference type="PANTHER" id="PTHR43537">
    <property type="entry name" value="TRANSCRIPTIONAL REGULATOR, GNTR FAMILY"/>
    <property type="match status" value="1"/>
</dbReference>
<evidence type="ECO:0000259" key="4">
    <source>
        <dbReference type="PROSITE" id="PS50949"/>
    </source>
</evidence>
<name>A0A2S0VM51_9ALTE</name>
<keyword evidence="3" id="KW-0804">Transcription</keyword>
<evidence type="ECO:0000256" key="3">
    <source>
        <dbReference type="ARBA" id="ARBA00023163"/>
    </source>
</evidence>
<evidence type="ECO:0000313" key="6">
    <source>
        <dbReference type="Proteomes" id="UP000244441"/>
    </source>
</evidence>
<protein>
    <recommendedName>
        <fullName evidence="4">HTH gntR-type domain-containing protein</fullName>
    </recommendedName>
</protein>
<dbReference type="Pfam" id="PF00392">
    <property type="entry name" value="GntR"/>
    <property type="match status" value="1"/>
</dbReference>
<dbReference type="InterPro" id="IPR036388">
    <property type="entry name" value="WH-like_DNA-bd_sf"/>
</dbReference>
<dbReference type="GO" id="GO:0003700">
    <property type="term" value="F:DNA-binding transcription factor activity"/>
    <property type="evidence" value="ECO:0007669"/>
    <property type="project" value="InterPro"/>
</dbReference>
<proteinExistence type="predicted"/>
<dbReference type="Gene3D" id="1.10.10.10">
    <property type="entry name" value="Winged helix-like DNA-binding domain superfamily/Winged helix DNA-binding domain"/>
    <property type="match status" value="1"/>
</dbReference>
<dbReference type="CDD" id="cd07377">
    <property type="entry name" value="WHTH_GntR"/>
    <property type="match status" value="1"/>
</dbReference>
<dbReference type="Gene3D" id="1.20.120.530">
    <property type="entry name" value="GntR ligand-binding domain-like"/>
    <property type="match status" value="1"/>
</dbReference>
<dbReference type="InterPro" id="IPR011711">
    <property type="entry name" value="GntR_C"/>
</dbReference>
<reference evidence="5 6" key="1">
    <citation type="submission" date="2018-01" db="EMBL/GenBank/DDBJ databases">
        <title>Genome sequence of a Cantenovulum-like bacteria.</title>
        <authorList>
            <person name="Tan W.R."/>
            <person name="Lau N.-S."/>
            <person name="Go F."/>
            <person name="Amirul A.-A.A."/>
        </authorList>
    </citation>
    <scope>NUCLEOTIDE SEQUENCE [LARGE SCALE GENOMIC DNA]</scope>
    <source>
        <strain evidence="5 6">CCB-QB4</strain>
    </source>
</reference>
<dbReference type="AlphaFoldDB" id="A0A2S0VM51"/>
<dbReference type="PROSITE" id="PS50949">
    <property type="entry name" value="HTH_GNTR"/>
    <property type="match status" value="1"/>
</dbReference>
<dbReference type="EMBL" id="CP026604">
    <property type="protein sequence ID" value="AWB65287.1"/>
    <property type="molecule type" value="Genomic_DNA"/>
</dbReference>
<organism evidence="5 6">
    <name type="scientific">Saccharobesus litoralis</name>
    <dbReference type="NCBI Taxonomy" id="2172099"/>
    <lineage>
        <taxon>Bacteria</taxon>
        <taxon>Pseudomonadati</taxon>
        <taxon>Pseudomonadota</taxon>
        <taxon>Gammaproteobacteria</taxon>
        <taxon>Alteromonadales</taxon>
        <taxon>Alteromonadaceae</taxon>
        <taxon>Saccharobesus</taxon>
    </lineage>
</organism>
<sequence>MTMSTPIIVSIRHQIASIIRSEIMTGRLKPGSKINEYSLAKQFGVSRGPVRYALLKLDKEGIVECKDNAGTKVVESLPKEMKETLHSLRLNIESKALKYAINEKNEWQVADLANLVKQIETKLASEDTESTLDSIITFHRQLVAIGGNDLLGVWHSIAMRTFVNFDLSTITAESVARYQILITHLNNRELRKATATLKSIII</sequence>
<dbReference type="SUPFAM" id="SSF48008">
    <property type="entry name" value="GntR ligand-binding domain-like"/>
    <property type="match status" value="1"/>
</dbReference>
<evidence type="ECO:0000313" key="5">
    <source>
        <dbReference type="EMBL" id="AWB65287.1"/>
    </source>
</evidence>
<dbReference type="InterPro" id="IPR036390">
    <property type="entry name" value="WH_DNA-bd_sf"/>
</dbReference>
<dbReference type="InterPro" id="IPR000524">
    <property type="entry name" value="Tscrpt_reg_HTH_GntR"/>
</dbReference>
<accession>A0A2S0VM51</accession>
<dbReference type="InterPro" id="IPR008920">
    <property type="entry name" value="TF_FadR/GntR_C"/>
</dbReference>
<keyword evidence="2" id="KW-0238">DNA-binding</keyword>